<keyword evidence="5" id="KW-1185">Reference proteome</keyword>
<evidence type="ECO:0000256" key="1">
    <source>
        <dbReference type="ARBA" id="ARBA00022676"/>
    </source>
</evidence>
<dbReference type="EC" id="2.4.-.-" evidence="4"/>
<dbReference type="Gene3D" id="3.90.550.10">
    <property type="entry name" value="Spore Coat Polysaccharide Biosynthesis Protein SpsA, Chain A"/>
    <property type="match status" value="1"/>
</dbReference>
<dbReference type="Proteomes" id="UP001141183">
    <property type="component" value="Unassembled WGS sequence"/>
</dbReference>
<dbReference type="InterPro" id="IPR001173">
    <property type="entry name" value="Glyco_trans_2-like"/>
</dbReference>
<reference evidence="4" key="1">
    <citation type="submission" date="2022-05" db="EMBL/GenBank/DDBJ databases">
        <title>Draft genome sequence of Clostridium tertium strain CP3 isolated from Peru.</title>
        <authorList>
            <person name="Hurtado R."/>
            <person name="Lima L."/>
            <person name="Sousa T."/>
            <person name="Jaiswal A.K."/>
            <person name="Tiwari S."/>
            <person name="Maturrano L."/>
            <person name="Brenig B."/>
            <person name="Azevedo V."/>
        </authorList>
    </citation>
    <scope>NUCLEOTIDE SEQUENCE</scope>
    <source>
        <strain evidence="4">CP3</strain>
    </source>
</reference>
<gene>
    <name evidence="4" type="ORF">NE398_07975</name>
</gene>
<organism evidence="4 5">
    <name type="scientific">Clostridium tertium</name>
    <dbReference type="NCBI Taxonomy" id="1559"/>
    <lineage>
        <taxon>Bacteria</taxon>
        <taxon>Bacillati</taxon>
        <taxon>Bacillota</taxon>
        <taxon>Clostridia</taxon>
        <taxon>Eubacteriales</taxon>
        <taxon>Clostridiaceae</taxon>
        <taxon>Clostridium</taxon>
    </lineage>
</organism>
<dbReference type="GO" id="GO:0016757">
    <property type="term" value="F:glycosyltransferase activity"/>
    <property type="evidence" value="ECO:0007669"/>
    <property type="project" value="UniProtKB-KW"/>
</dbReference>
<dbReference type="PANTHER" id="PTHR22916">
    <property type="entry name" value="GLYCOSYLTRANSFERASE"/>
    <property type="match status" value="1"/>
</dbReference>
<evidence type="ECO:0000313" key="4">
    <source>
        <dbReference type="EMBL" id="MDC4240100.1"/>
    </source>
</evidence>
<dbReference type="EMBL" id="JAMRYU010000007">
    <property type="protein sequence ID" value="MDC4240100.1"/>
    <property type="molecule type" value="Genomic_DNA"/>
</dbReference>
<dbReference type="AlphaFoldDB" id="A0A9X3XI98"/>
<evidence type="ECO:0000259" key="3">
    <source>
        <dbReference type="Pfam" id="PF00535"/>
    </source>
</evidence>
<accession>A0A9X3XI98</accession>
<evidence type="ECO:0000313" key="5">
    <source>
        <dbReference type="Proteomes" id="UP001141183"/>
    </source>
</evidence>
<dbReference type="InterPro" id="IPR029044">
    <property type="entry name" value="Nucleotide-diphossugar_trans"/>
</dbReference>
<name>A0A9X3XI98_9CLOT</name>
<feature type="domain" description="Glycosyltransferase 2-like" evidence="3">
    <location>
        <begin position="3"/>
        <end position="132"/>
    </location>
</feature>
<dbReference type="CDD" id="cd00761">
    <property type="entry name" value="Glyco_tranf_GTA_type"/>
    <property type="match status" value="1"/>
</dbReference>
<protein>
    <submittedName>
        <fullName evidence="4">Glycosyltransferase</fullName>
        <ecNumber evidence="4">2.4.-.-</ecNumber>
    </submittedName>
</protein>
<keyword evidence="1 4" id="KW-0328">Glycosyltransferase</keyword>
<dbReference type="RefSeq" id="WP_272470263.1">
    <property type="nucleotide sequence ID" value="NZ_JAMRYU010000007.1"/>
</dbReference>
<comment type="caution">
    <text evidence="4">The sequence shown here is derived from an EMBL/GenBank/DDBJ whole genome shotgun (WGS) entry which is preliminary data.</text>
</comment>
<dbReference type="PANTHER" id="PTHR22916:SF51">
    <property type="entry name" value="GLYCOSYLTRANSFERASE EPSH-RELATED"/>
    <property type="match status" value="1"/>
</dbReference>
<proteinExistence type="predicted"/>
<dbReference type="SUPFAM" id="SSF53448">
    <property type="entry name" value="Nucleotide-diphospho-sugar transferases"/>
    <property type="match status" value="1"/>
</dbReference>
<evidence type="ECO:0000256" key="2">
    <source>
        <dbReference type="ARBA" id="ARBA00022679"/>
    </source>
</evidence>
<sequence length="323" mass="38518">MISLIIPVFNVEEYLRQCLESIIKQSFSNYEVILVDDGSTDKSMEIIREYEKKFKRVKILSQRNKGVSEARNLALKHAKGEYVLYIDSDDFLKFNMLELMVNKANKTKADIVMCNYNLYYGVNNKNNRVVSYNVLEDKIYSSSEVIDMILNFNIQGQLWNKLFKRSLLLENNFEFESGRYVQDIFPVFKVINKSNKIAFINEYLYYYRQRETSTIHKKNTKLAEDYYHAMTSIIQYIIKSNIQVNSNSFKVFRASILSYFIYHYTNTDVKSSYRDLKKSKYADLDVKFKDFIFLKSLNKMDKLRLLLWKLRIFNLIKKLKNKI</sequence>
<dbReference type="Pfam" id="PF00535">
    <property type="entry name" value="Glycos_transf_2"/>
    <property type="match status" value="1"/>
</dbReference>
<keyword evidence="2 4" id="KW-0808">Transferase</keyword>